<dbReference type="EMBL" id="CM017688">
    <property type="protein sequence ID" value="TYH31132.1"/>
    <property type="molecule type" value="Genomic_DNA"/>
</dbReference>
<sequence length="103" mass="12251">MRIYFFYKSSTSNLKIEELIFTRLVLASHSPSIFHPYIKYFQQLRTMVLRSYFDWQTDVPMNERKTVEAESETQLAAADGLECYWNAFELPYTFPASYLDPQN</sequence>
<keyword evidence="2" id="KW-1185">Reference proteome</keyword>
<accession>A0A5D2HLJ6</accession>
<proteinExistence type="predicted"/>
<protein>
    <submittedName>
        <fullName evidence="1">Uncharacterized protein</fullName>
    </submittedName>
</protein>
<reference evidence="1 2" key="1">
    <citation type="submission" date="2019-06" db="EMBL/GenBank/DDBJ databases">
        <title>WGS assembly of Gossypium darwinii.</title>
        <authorList>
            <person name="Chen Z.J."/>
            <person name="Sreedasyam A."/>
            <person name="Ando A."/>
            <person name="Song Q."/>
            <person name="De L."/>
            <person name="Hulse-Kemp A."/>
            <person name="Ding M."/>
            <person name="Ye W."/>
            <person name="Kirkbride R."/>
            <person name="Jenkins J."/>
            <person name="Plott C."/>
            <person name="Lovell J."/>
            <person name="Lin Y.-M."/>
            <person name="Vaughn R."/>
            <person name="Liu B."/>
            <person name="Li W."/>
            <person name="Simpson S."/>
            <person name="Scheffler B."/>
            <person name="Saski C."/>
            <person name="Grover C."/>
            <person name="Hu G."/>
            <person name="Conover J."/>
            <person name="Carlson J."/>
            <person name="Shu S."/>
            <person name="Boston L."/>
            <person name="Williams M."/>
            <person name="Peterson D."/>
            <person name="Mcgee K."/>
            <person name="Jones D."/>
            <person name="Wendel J."/>
            <person name="Stelly D."/>
            <person name="Grimwood J."/>
            <person name="Schmutz J."/>
        </authorList>
    </citation>
    <scope>NUCLEOTIDE SEQUENCE [LARGE SCALE GENOMIC DNA]</scope>
    <source>
        <strain evidence="1">1808015.09</strain>
    </source>
</reference>
<dbReference type="EMBL" id="CM017688">
    <property type="protein sequence ID" value="TYH31131.1"/>
    <property type="molecule type" value="Genomic_DNA"/>
</dbReference>
<dbReference type="Proteomes" id="UP000323506">
    <property type="component" value="Chromosome A01"/>
</dbReference>
<dbReference type="AlphaFoldDB" id="A0A5D2HLJ6"/>
<name>A0A5D2HLJ6_GOSDA</name>
<organism evidence="1 2">
    <name type="scientific">Gossypium darwinii</name>
    <name type="common">Darwin's cotton</name>
    <name type="synonym">Gossypium barbadense var. darwinii</name>
    <dbReference type="NCBI Taxonomy" id="34276"/>
    <lineage>
        <taxon>Eukaryota</taxon>
        <taxon>Viridiplantae</taxon>
        <taxon>Streptophyta</taxon>
        <taxon>Embryophyta</taxon>
        <taxon>Tracheophyta</taxon>
        <taxon>Spermatophyta</taxon>
        <taxon>Magnoliopsida</taxon>
        <taxon>eudicotyledons</taxon>
        <taxon>Gunneridae</taxon>
        <taxon>Pentapetalae</taxon>
        <taxon>rosids</taxon>
        <taxon>malvids</taxon>
        <taxon>Malvales</taxon>
        <taxon>Malvaceae</taxon>
        <taxon>Malvoideae</taxon>
        <taxon>Gossypium</taxon>
    </lineage>
</organism>
<evidence type="ECO:0000313" key="1">
    <source>
        <dbReference type="EMBL" id="TYH31131.1"/>
    </source>
</evidence>
<evidence type="ECO:0000313" key="2">
    <source>
        <dbReference type="Proteomes" id="UP000323506"/>
    </source>
</evidence>
<gene>
    <name evidence="1" type="ORF">ES288_A01G149000v1</name>
</gene>